<feature type="region of interest" description="Disordered" evidence="1">
    <location>
        <begin position="689"/>
        <end position="730"/>
    </location>
</feature>
<feature type="compositionally biased region" description="Polar residues" evidence="1">
    <location>
        <begin position="290"/>
        <end position="300"/>
    </location>
</feature>
<dbReference type="Proteomes" id="UP000054097">
    <property type="component" value="Unassembled WGS sequence"/>
</dbReference>
<dbReference type="EMBL" id="KN824279">
    <property type="protein sequence ID" value="KIM32932.1"/>
    <property type="molecule type" value="Genomic_DNA"/>
</dbReference>
<sequence length="1019" mass="113802">MDHPPLQDAPDLRWESVATKLERLLQGFSAPVISFDINGTAWPELPASLAQRGLLLVGVPAVCIPAPDSYARADRVHDALFLWSKEKLRALNSALVNHTLSVVVREPLSRKAIFQLVDAAGNRRDSTLGFSESWQLKNLFAEQIYLARTSSQLRSMNLASLLPIFRNANVMTTQIPWASLPAKLWSTGQYISGIPRVCLPTAVGDKFSSDAPAPSTNWRKELRVALQRSLDAGLFKVLPRPFGISVIFEILEPDGSLIHSDMGLSDNWKRQHASVPNRDRKSAPKKVVQDSHSQSASAVPTTIPWPQFHQTPSYQKKMNVTETYMKLLRGQGLLLESPEGPAWIYVPQMLATKRLHVSGMPRICLPLVRDDDVVANYDPRQWSDAAQDAFIQAVGRDLLHVVPTASRDRVLYKVLEANGELQSDHLAFSDKWCKENLDCADLSTLSPPAYNIEMWLQLLESVGVPCHDLRGRRRIQWLQLPSMLAHRRLYVSGCPVECLPRAEDDVVLELSSPYFYSDHQVSLMYKAFTSRQVSIRIRSHHRNVLFALESDSQSADFTCGFTSTWIQMNLHTIPNAIQIAPPTRIIARPLQIAEKPPKADLRNDHSTLARNREFVNVSAPITNPTPSPIPLGEGHRIKAQTIPLTKTAYPTPIDSTPTSPTPIPPVKPEHNPVTEKQFSFKIIIPARRPKLSTATSSTSSAPHVDRKSSTQPGARNLSPPATDPPIVQNKQSRRAELFTSLEGRKTLSPAADPPIVQNKQSRRNVAFARFEPINSISVPSWGSQVNQKSSIQPVAPKLSPPAADPPIVFASIKERKRLLLASDPLIVRNEQNNFGFPQPRRMFDDDLGRRRKQRRPTHSPPSSDTDHAPGVFGLREPMSPRLPPANTLPNPLPPVPLPTFLPKPGGNLRWDAERHVWELTISELWPPEEWKKALPVFPSRILWNAAQKIWLCEPSKCLTPPERDSVGLSPAVRAALYASTRDGDVDPIEEGLSIIWHRWRRSWGLFEYDPNKSAAPAAI</sequence>
<reference evidence="3" key="2">
    <citation type="submission" date="2015-01" db="EMBL/GenBank/DDBJ databases">
        <title>Evolutionary Origins and Diversification of the Mycorrhizal Mutualists.</title>
        <authorList>
            <consortium name="DOE Joint Genome Institute"/>
            <consortium name="Mycorrhizal Genomics Consortium"/>
            <person name="Kohler A."/>
            <person name="Kuo A."/>
            <person name="Nagy L.G."/>
            <person name="Floudas D."/>
            <person name="Copeland A."/>
            <person name="Barry K.W."/>
            <person name="Cichocki N."/>
            <person name="Veneault-Fourrey C."/>
            <person name="LaButti K."/>
            <person name="Lindquist E.A."/>
            <person name="Lipzen A."/>
            <person name="Lundell T."/>
            <person name="Morin E."/>
            <person name="Murat C."/>
            <person name="Riley R."/>
            <person name="Ohm R."/>
            <person name="Sun H."/>
            <person name="Tunlid A."/>
            <person name="Henrissat B."/>
            <person name="Grigoriev I.V."/>
            <person name="Hibbett D.S."/>
            <person name="Martin F."/>
        </authorList>
    </citation>
    <scope>NUCLEOTIDE SEQUENCE [LARGE SCALE GENOMIC DNA]</scope>
    <source>
        <strain evidence="3">MAFF 305830</strain>
    </source>
</reference>
<dbReference type="OrthoDB" id="3264923at2759"/>
<keyword evidence="3" id="KW-1185">Reference proteome</keyword>
<organism evidence="2 3">
    <name type="scientific">Serendipita vermifera MAFF 305830</name>
    <dbReference type="NCBI Taxonomy" id="933852"/>
    <lineage>
        <taxon>Eukaryota</taxon>
        <taxon>Fungi</taxon>
        <taxon>Dikarya</taxon>
        <taxon>Basidiomycota</taxon>
        <taxon>Agaricomycotina</taxon>
        <taxon>Agaricomycetes</taxon>
        <taxon>Sebacinales</taxon>
        <taxon>Serendipitaceae</taxon>
        <taxon>Serendipita</taxon>
    </lineage>
</organism>
<feature type="region of interest" description="Disordered" evidence="1">
    <location>
        <begin position="830"/>
        <end position="891"/>
    </location>
</feature>
<evidence type="ECO:0000313" key="3">
    <source>
        <dbReference type="Proteomes" id="UP000054097"/>
    </source>
</evidence>
<feature type="compositionally biased region" description="Low complexity" evidence="1">
    <location>
        <begin position="692"/>
        <end position="701"/>
    </location>
</feature>
<dbReference type="AlphaFoldDB" id="A0A0C2XVL9"/>
<feature type="region of interest" description="Disordered" evidence="1">
    <location>
        <begin position="271"/>
        <end position="304"/>
    </location>
</feature>
<protein>
    <submittedName>
        <fullName evidence="2">Uncharacterized protein</fullName>
    </submittedName>
</protein>
<reference evidence="2 3" key="1">
    <citation type="submission" date="2014-04" db="EMBL/GenBank/DDBJ databases">
        <authorList>
            <consortium name="DOE Joint Genome Institute"/>
            <person name="Kuo A."/>
            <person name="Zuccaro A."/>
            <person name="Kohler A."/>
            <person name="Nagy L.G."/>
            <person name="Floudas D."/>
            <person name="Copeland A."/>
            <person name="Barry K.W."/>
            <person name="Cichocki N."/>
            <person name="Veneault-Fourrey C."/>
            <person name="LaButti K."/>
            <person name="Lindquist E.A."/>
            <person name="Lipzen A."/>
            <person name="Lundell T."/>
            <person name="Morin E."/>
            <person name="Murat C."/>
            <person name="Sun H."/>
            <person name="Tunlid A."/>
            <person name="Henrissat B."/>
            <person name="Grigoriev I.V."/>
            <person name="Hibbett D.S."/>
            <person name="Martin F."/>
            <person name="Nordberg H.P."/>
            <person name="Cantor M.N."/>
            <person name="Hua S.X."/>
        </authorList>
    </citation>
    <scope>NUCLEOTIDE SEQUENCE [LARGE SCALE GENOMIC DNA]</scope>
    <source>
        <strain evidence="2 3">MAFF 305830</strain>
    </source>
</reference>
<dbReference type="HOGENOM" id="CLU_311236_0_0_1"/>
<gene>
    <name evidence="2" type="ORF">M408DRAFT_326627</name>
</gene>
<accession>A0A0C2XVL9</accession>
<proteinExistence type="predicted"/>
<evidence type="ECO:0000256" key="1">
    <source>
        <dbReference type="SAM" id="MobiDB-lite"/>
    </source>
</evidence>
<feature type="region of interest" description="Disordered" evidence="1">
    <location>
        <begin position="647"/>
        <end position="672"/>
    </location>
</feature>
<evidence type="ECO:0000313" key="2">
    <source>
        <dbReference type="EMBL" id="KIM32932.1"/>
    </source>
</evidence>
<name>A0A0C2XVL9_SERVB</name>